<evidence type="ECO:0000313" key="2">
    <source>
        <dbReference type="EMBL" id="MBB4965546.1"/>
    </source>
</evidence>
<evidence type="ECO:0000313" key="3">
    <source>
        <dbReference type="Proteomes" id="UP000542674"/>
    </source>
</evidence>
<keyword evidence="3" id="KW-1185">Reference proteome</keyword>
<protein>
    <submittedName>
        <fullName evidence="2">Uncharacterized protein</fullName>
    </submittedName>
</protein>
<organism evidence="2 3">
    <name type="scientific">Saccharothrix violaceirubra</name>
    <dbReference type="NCBI Taxonomy" id="413306"/>
    <lineage>
        <taxon>Bacteria</taxon>
        <taxon>Bacillati</taxon>
        <taxon>Actinomycetota</taxon>
        <taxon>Actinomycetes</taxon>
        <taxon>Pseudonocardiales</taxon>
        <taxon>Pseudonocardiaceae</taxon>
        <taxon>Saccharothrix</taxon>
    </lineage>
</organism>
<proteinExistence type="predicted"/>
<dbReference type="EMBL" id="JACHJS010000001">
    <property type="protein sequence ID" value="MBB4965546.1"/>
    <property type="molecule type" value="Genomic_DNA"/>
</dbReference>
<gene>
    <name evidence="2" type="ORF">F4559_002905</name>
</gene>
<feature type="region of interest" description="Disordered" evidence="1">
    <location>
        <begin position="63"/>
        <end position="83"/>
    </location>
</feature>
<dbReference type="AlphaFoldDB" id="A0A7W7T3E8"/>
<sequence>MRAAPVTRRLCLATGFPVAEHDLPGALGEVRDEAARQVEEVGPAVSGTASNRRTGILRNLPAGRGTQRDITAAPLPDGCRTIR</sequence>
<reference evidence="2 3" key="1">
    <citation type="submission" date="2020-08" db="EMBL/GenBank/DDBJ databases">
        <title>Sequencing the genomes of 1000 actinobacteria strains.</title>
        <authorList>
            <person name="Klenk H.-P."/>
        </authorList>
    </citation>
    <scope>NUCLEOTIDE SEQUENCE [LARGE SCALE GENOMIC DNA]</scope>
    <source>
        <strain evidence="2 3">DSM 45084</strain>
    </source>
</reference>
<evidence type="ECO:0000256" key="1">
    <source>
        <dbReference type="SAM" id="MobiDB-lite"/>
    </source>
</evidence>
<name>A0A7W7T3E8_9PSEU</name>
<accession>A0A7W7T3E8</accession>
<comment type="caution">
    <text evidence="2">The sequence shown here is derived from an EMBL/GenBank/DDBJ whole genome shotgun (WGS) entry which is preliminary data.</text>
</comment>
<dbReference type="Proteomes" id="UP000542674">
    <property type="component" value="Unassembled WGS sequence"/>
</dbReference>